<evidence type="ECO:0008006" key="10">
    <source>
        <dbReference type="Google" id="ProtNLM"/>
    </source>
</evidence>
<keyword evidence="5" id="KW-0812">Transmembrane</keyword>
<dbReference type="SUPFAM" id="SSF103190">
    <property type="entry name" value="Sensory domain-like"/>
    <property type="match status" value="1"/>
</dbReference>
<evidence type="ECO:0000256" key="5">
    <source>
        <dbReference type="SAM" id="Phobius"/>
    </source>
</evidence>
<feature type="domain" description="HAMP" evidence="7">
    <location>
        <begin position="342"/>
        <end position="394"/>
    </location>
</feature>
<protein>
    <recommendedName>
        <fullName evidence="10">Methyl-accepting chemotaxis protein</fullName>
    </recommendedName>
</protein>
<feature type="compositionally biased region" description="Acidic residues" evidence="4">
    <location>
        <begin position="655"/>
        <end position="664"/>
    </location>
</feature>
<feature type="domain" description="Methyl-accepting transducer" evidence="6">
    <location>
        <begin position="399"/>
        <end position="614"/>
    </location>
</feature>
<evidence type="ECO:0000256" key="3">
    <source>
        <dbReference type="PROSITE-ProRule" id="PRU00284"/>
    </source>
</evidence>
<feature type="region of interest" description="Disordered" evidence="4">
    <location>
        <begin position="645"/>
        <end position="664"/>
    </location>
</feature>
<evidence type="ECO:0000313" key="9">
    <source>
        <dbReference type="Proteomes" id="UP001061361"/>
    </source>
</evidence>
<dbReference type="Pfam" id="PF14827">
    <property type="entry name" value="dCache_3"/>
    <property type="match status" value="1"/>
</dbReference>
<gene>
    <name evidence="8" type="ORF">JCM14722_18600</name>
</gene>
<dbReference type="PANTHER" id="PTHR43531:SF11">
    <property type="entry name" value="METHYL-ACCEPTING CHEMOTAXIS PROTEIN 3"/>
    <property type="match status" value="1"/>
</dbReference>
<dbReference type="EMBL" id="AP026708">
    <property type="protein sequence ID" value="BDQ34318.1"/>
    <property type="molecule type" value="Genomic_DNA"/>
</dbReference>
<feature type="transmembrane region" description="Helical" evidence="5">
    <location>
        <begin position="316"/>
        <end position="340"/>
    </location>
</feature>
<organism evidence="8 9">
    <name type="scientific">Pseudodesulfovibrio portus</name>
    <dbReference type="NCBI Taxonomy" id="231439"/>
    <lineage>
        <taxon>Bacteria</taxon>
        <taxon>Pseudomonadati</taxon>
        <taxon>Thermodesulfobacteriota</taxon>
        <taxon>Desulfovibrionia</taxon>
        <taxon>Desulfovibrionales</taxon>
        <taxon>Desulfovibrionaceae</taxon>
    </lineage>
</organism>
<keyword evidence="3" id="KW-0807">Transducer</keyword>
<evidence type="ECO:0000259" key="6">
    <source>
        <dbReference type="PROSITE" id="PS50111"/>
    </source>
</evidence>
<dbReference type="SMART" id="SM00283">
    <property type="entry name" value="MA"/>
    <property type="match status" value="1"/>
</dbReference>
<dbReference type="InterPro" id="IPR029151">
    <property type="entry name" value="Sensor-like_sf"/>
</dbReference>
<dbReference type="InterPro" id="IPR029150">
    <property type="entry name" value="dCache_3"/>
</dbReference>
<reference evidence="8" key="1">
    <citation type="submission" date="2022-08" db="EMBL/GenBank/DDBJ databases">
        <title>Genome Sequence of the sulphate-reducing bacterium, Pseudodesulfovibrio portus JCM14722.</title>
        <authorList>
            <person name="Kondo R."/>
            <person name="Kataoka T."/>
        </authorList>
    </citation>
    <scope>NUCLEOTIDE SEQUENCE</scope>
    <source>
        <strain evidence="8">JCM 14722</strain>
    </source>
</reference>
<dbReference type="Proteomes" id="UP001061361">
    <property type="component" value="Chromosome"/>
</dbReference>
<evidence type="ECO:0000256" key="1">
    <source>
        <dbReference type="ARBA" id="ARBA00022500"/>
    </source>
</evidence>
<evidence type="ECO:0000256" key="4">
    <source>
        <dbReference type="SAM" id="MobiDB-lite"/>
    </source>
</evidence>
<dbReference type="PROSITE" id="PS50111">
    <property type="entry name" value="CHEMOTAXIS_TRANSDUC_2"/>
    <property type="match status" value="1"/>
</dbReference>
<keyword evidence="1" id="KW-0145">Chemotaxis</keyword>
<dbReference type="InterPro" id="IPR003660">
    <property type="entry name" value="HAMP_dom"/>
</dbReference>
<dbReference type="Gene3D" id="1.10.287.950">
    <property type="entry name" value="Methyl-accepting chemotaxis protein"/>
    <property type="match status" value="1"/>
</dbReference>
<proteinExistence type="inferred from homology"/>
<keyword evidence="9" id="KW-1185">Reference proteome</keyword>
<keyword evidence="5" id="KW-0472">Membrane</keyword>
<dbReference type="SMART" id="SM00304">
    <property type="entry name" value="HAMP"/>
    <property type="match status" value="1"/>
</dbReference>
<dbReference type="InterPro" id="IPR004089">
    <property type="entry name" value="MCPsignal_dom"/>
</dbReference>
<comment type="similarity">
    <text evidence="2">Belongs to the methyl-accepting chemotaxis (MCP) protein family.</text>
</comment>
<keyword evidence="5" id="KW-1133">Transmembrane helix</keyword>
<dbReference type="RefSeq" id="WP_264981228.1">
    <property type="nucleotide sequence ID" value="NZ_AP026708.1"/>
</dbReference>
<dbReference type="PANTHER" id="PTHR43531">
    <property type="entry name" value="PROTEIN ICFG"/>
    <property type="match status" value="1"/>
</dbReference>
<feature type="transmembrane region" description="Helical" evidence="5">
    <location>
        <begin position="7"/>
        <end position="26"/>
    </location>
</feature>
<dbReference type="PROSITE" id="PS50885">
    <property type="entry name" value="HAMP"/>
    <property type="match status" value="1"/>
</dbReference>
<name>A0ABM8AS98_9BACT</name>
<dbReference type="InterPro" id="IPR051310">
    <property type="entry name" value="MCP_chemotaxis"/>
</dbReference>
<dbReference type="Pfam" id="PF00015">
    <property type="entry name" value="MCPsignal"/>
    <property type="match status" value="1"/>
</dbReference>
<dbReference type="CDD" id="cd06225">
    <property type="entry name" value="HAMP"/>
    <property type="match status" value="1"/>
</dbReference>
<evidence type="ECO:0000313" key="8">
    <source>
        <dbReference type="EMBL" id="BDQ34318.1"/>
    </source>
</evidence>
<evidence type="ECO:0000256" key="2">
    <source>
        <dbReference type="ARBA" id="ARBA00029447"/>
    </source>
</evidence>
<accession>A0ABM8AS98</accession>
<evidence type="ECO:0000259" key="7">
    <source>
        <dbReference type="PROSITE" id="PS50885"/>
    </source>
</evidence>
<dbReference type="Pfam" id="PF00672">
    <property type="entry name" value="HAMP"/>
    <property type="match status" value="1"/>
</dbReference>
<sequence length="664" mass="70511">MGIRIKILGPLVVMALAMVAGGYFVLSTQFDGLQESFVSMTLQGKVEDAQQSIAKMSGNALEQAALFSRMPEVVRAFEVANQGDMTDPEDPEAQKAREMIRTALAPVFKGYEENIGSSFRAHFHLPTARSLVRVWREKQAKKNGKWVDISDDLSSFRNTVIDVNKTKKPIKGIEPGRGGFTIRGLAPVTAADGTHLGSVEVLIGFDSILKSMESSGLVKTLLYMDAALLPITTRLQDPAKNPVRAGKYVLVYGQDNTEIQELATDEFLARGMASTQVEMEGNAALGAFPVEDYRGKVIGTIVLATDIATQLDMVNAVLWVVGGIMAVLVAAPILIILFVLQRSVMRPIDDCAGIATQIASGDLRSVRCEDRKDEMGTILKAMQTMSGKLTHAISRTQSVAGDVAGECSRLASASDKLSQGANRQAAGLEEVAASMEQMSGSINQSAEIAAKTEKIASQAASNARTGGQAVERTVAAMKKIAEEITIIEEIARQTNLLALNAAIEAARAGEAGKGFAVVAAEVRKLAERSGSAAAGISELSSSSVSVAEEAGRLLAQMVPDIEKTAELIQEISAAASEQSAGVNQVSTALQDSDSVVQQNATAADEVASTAATLSSKAATLQEAISYFRVDTSQVCLAEESFEAARRERARLPEGSPEDDGFDRF</sequence>
<dbReference type="SUPFAM" id="SSF58104">
    <property type="entry name" value="Methyl-accepting chemotaxis protein (MCP) signaling domain"/>
    <property type="match status" value="1"/>
</dbReference>